<dbReference type="PANTHER" id="PTHR43861">
    <property type="entry name" value="TRANS-ACONITATE 2-METHYLTRANSFERASE-RELATED"/>
    <property type="match status" value="1"/>
</dbReference>
<accession>A0AAW0CYI2</accession>
<keyword evidence="1" id="KW-0808">Transferase</keyword>
<dbReference type="PANTHER" id="PTHR43861:SF3">
    <property type="entry name" value="PUTATIVE (AFU_ORTHOLOGUE AFUA_2G14390)-RELATED"/>
    <property type="match status" value="1"/>
</dbReference>
<reference evidence="4 5" key="1">
    <citation type="submission" date="2024-01" db="EMBL/GenBank/DDBJ databases">
        <title>A draft genome for a cacao thread blight-causing isolate of Paramarasmius palmivorus.</title>
        <authorList>
            <person name="Baruah I.K."/>
            <person name="Bukari Y."/>
            <person name="Amoako-Attah I."/>
            <person name="Meinhardt L.W."/>
            <person name="Bailey B.A."/>
            <person name="Cohen S.P."/>
        </authorList>
    </citation>
    <scope>NUCLEOTIDE SEQUENCE [LARGE SCALE GENOMIC DNA]</scope>
    <source>
        <strain evidence="4 5">GH-12</strain>
    </source>
</reference>
<evidence type="ECO:0000259" key="3">
    <source>
        <dbReference type="Pfam" id="PF13649"/>
    </source>
</evidence>
<dbReference type="AlphaFoldDB" id="A0AAW0CYI2"/>
<evidence type="ECO:0000256" key="2">
    <source>
        <dbReference type="SAM" id="MobiDB-lite"/>
    </source>
</evidence>
<dbReference type="SUPFAM" id="SSF53335">
    <property type="entry name" value="S-adenosyl-L-methionine-dependent methyltransferases"/>
    <property type="match status" value="1"/>
</dbReference>
<dbReference type="InterPro" id="IPR041698">
    <property type="entry name" value="Methyltransf_25"/>
</dbReference>
<name>A0AAW0CYI2_9AGAR</name>
<dbReference type="Proteomes" id="UP001383192">
    <property type="component" value="Unassembled WGS sequence"/>
</dbReference>
<feature type="compositionally biased region" description="Basic residues" evidence="2">
    <location>
        <begin position="1"/>
        <end position="18"/>
    </location>
</feature>
<dbReference type="GO" id="GO:0016740">
    <property type="term" value="F:transferase activity"/>
    <property type="evidence" value="ECO:0007669"/>
    <property type="project" value="UniProtKB-KW"/>
</dbReference>
<feature type="region of interest" description="Disordered" evidence="2">
    <location>
        <begin position="1"/>
        <end position="25"/>
    </location>
</feature>
<evidence type="ECO:0000313" key="4">
    <source>
        <dbReference type="EMBL" id="KAK7043648.1"/>
    </source>
</evidence>
<feature type="domain" description="Methyltransferase" evidence="3">
    <location>
        <begin position="68"/>
        <end position="167"/>
    </location>
</feature>
<protein>
    <recommendedName>
        <fullName evidence="3">Methyltransferase domain-containing protein</fullName>
    </recommendedName>
</protein>
<dbReference type="Gene3D" id="3.40.50.150">
    <property type="entry name" value="Vaccinia Virus protein VP39"/>
    <property type="match status" value="1"/>
</dbReference>
<sequence length="249" mass="27469">MHHSHQHPHNHNHHGHGHGHGDHAALNKAHFDSHAESYDDTPGAIELTRKIGEGVLESISFDKEKTTVLDFACGTGLVSNVLVPHSKYLVGVDISEGMINQFTKRFDSQGLSSDKVKGVAIELKGEPGELDGAKFDVITCSMAFHHFDPSKLQDMTKILASFLKPGGYLFIMDMEPTNAQPPTIPEDWDQTIGHKGGFPESTMRSLFEGAGLTESFSYRHLTTFKMWDNEMDIFISKAQKPEGSTALSL</sequence>
<dbReference type="Pfam" id="PF13649">
    <property type="entry name" value="Methyltransf_25"/>
    <property type="match status" value="1"/>
</dbReference>
<evidence type="ECO:0000313" key="5">
    <source>
        <dbReference type="Proteomes" id="UP001383192"/>
    </source>
</evidence>
<dbReference type="InterPro" id="IPR029063">
    <property type="entry name" value="SAM-dependent_MTases_sf"/>
</dbReference>
<evidence type="ECO:0000256" key="1">
    <source>
        <dbReference type="ARBA" id="ARBA00022679"/>
    </source>
</evidence>
<keyword evidence="5" id="KW-1185">Reference proteome</keyword>
<dbReference type="CDD" id="cd02440">
    <property type="entry name" value="AdoMet_MTases"/>
    <property type="match status" value="1"/>
</dbReference>
<dbReference type="EMBL" id="JAYKXP010000028">
    <property type="protein sequence ID" value="KAK7043648.1"/>
    <property type="molecule type" value="Genomic_DNA"/>
</dbReference>
<organism evidence="4 5">
    <name type="scientific">Paramarasmius palmivorus</name>
    <dbReference type="NCBI Taxonomy" id="297713"/>
    <lineage>
        <taxon>Eukaryota</taxon>
        <taxon>Fungi</taxon>
        <taxon>Dikarya</taxon>
        <taxon>Basidiomycota</taxon>
        <taxon>Agaricomycotina</taxon>
        <taxon>Agaricomycetes</taxon>
        <taxon>Agaricomycetidae</taxon>
        <taxon>Agaricales</taxon>
        <taxon>Marasmiineae</taxon>
        <taxon>Marasmiaceae</taxon>
        <taxon>Paramarasmius</taxon>
    </lineage>
</organism>
<comment type="caution">
    <text evidence="4">The sequence shown here is derived from an EMBL/GenBank/DDBJ whole genome shotgun (WGS) entry which is preliminary data.</text>
</comment>
<proteinExistence type="predicted"/>
<gene>
    <name evidence="4" type="ORF">VNI00_008259</name>
</gene>